<feature type="compositionally biased region" description="Acidic residues" evidence="1">
    <location>
        <begin position="307"/>
        <end position="316"/>
    </location>
</feature>
<evidence type="ECO:0000313" key="2">
    <source>
        <dbReference type="EMBL" id="OQV25613.1"/>
    </source>
</evidence>
<accession>A0A1W0XDT0</accession>
<dbReference type="Proteomes" id="UP000192578">
    <property type="component" value="Unassembled WGS sequence"/>
</dbReference>
<evidence type="ECO:0008006" key="4">
    <source>
        <dbReference type="Google" id="ProtNLM"/>
    </source>
</evidence>
<proteinExistence type="predicted"/>
<organism evidence="2 3">
    <name type="scientific">Hypsibius exemplaris</name>
    <name type="common">Freshwater tardigrade</name>
    <dbReference type="NCBI Taxonomy" id="2072580"/>
    <lineage>
        <taxon>Eukaryota</taxon>
        <taxon>Metazoa</taxon>
        <taxon>Ecdysozoa</taxon>
        <taxon>Tardigrada</taxon>
        <taxon>Eutardigrada</taxon>
        <taxon>Parachela</taxon>
        <taxon>Hypsibioidea</taxon>
        <taxon>Hypsibiidae</taxon>
        <taxon>Hypsibius</taxon>
    </lineage>
</organism>
<reference evidence="3" key="1">
    <citation type="submission" date="2017-01" db="EMBL/GenBank/DDBJ databases">
        <title>Comparative genomics of anhydrobiosis in the tardigrade Hypsibius dujardini.</title>
        <authorList>
            <person name="Yoshida Y."/>
            <person name="Koutsovoulos G."/>
            <person name="Laetsch D."/>
            <person name="Stevens L."/>
            <person name="Kumar S."/>
            <person name="Horikawa D."/>
            <person name="Ishino K."/>
            <person name="Komine S."/>
            <person name="Tomita M."/>
            <person name="Blaxter M."/>
            <person name="Arakawa K."/>
        </authorList>
    </citation>
    <scope>NUCLEOTIDE SEQUENCE [LARGE SCALE GENOMIC DNA]</scope>
    <source>
        <strain evidence="3">Z151</strain>
    </source>
</reference>
<dbReference type="SUPFAM" id="SSF54928">
    <property type="entry name" value="RNA-binding domain, RBD"/>
    <property type="match status" value="1"/>
</dbReference>
<protein>
    <recommendedName>
        <fullName evidence="4">RRM domain-containing protein</fullName>
    </recommendedName>
</protein>
<feature type="region of interest" description="Disordered" evidence="1">
    <location>
        <begin position="285"/>
        <end position="324"/>
    </location>
</feature>
<dbReference type="EMBL" id="MTYJ01000002">
    <property type="protein sequence ID" value="OQV25613.1"/>
    <property type="molecule type" value="Genomic_DNA"/>
</dbReference>
<evidence type="ECO:0000256" key="1">
    <source>
        <dbReference type="SAM" id="MobiDB-lite"/>
    </source>
</evidence>
<keyword evidence="3" id="KW-1185">Reference proteome</keyword>
<evidence type="ECO:0000313" key="3">
    <source>
        <dbReference type="Proteomes" id="UP000192578"/>
    </source>
</evidence>
<dbReference type="GO" id="GO:0003676">
    <property type="term" value="F:nucleic acid binding"/>
    <property type="evidence" value="ECO:0007669"/>
    <property type="project" value="InterPro"/>
</dbReference>
<sequence length="324" mass="34618">MSDSFNAIMRDVAHHKEEFSNSISLALEQTNSVSDLRKLLSTVTRCGKLCLDHQQEITQKLIGLGEPVSALTTVSSAVRSSALLTSVAPPVESEIAANVVSVTPLQAPPPFPVPASLPSHEEKNAGAAPIASGTPVQKAVVADTQSKSVQNFVRIDLKKVRVEPETVGQLKDDCVADIPCVRVFFPYLNPETTEETLRAELKALDYKPKDIQMFQWSNKKLRGSAVVSMADAKQAVDLISRHDLDVDGWTVEPKMLLADLPGVASAEPYSSIPIKSNIKAEPIASSVAHRGPGGTLAPPNSVQGTELETDDSDDDSSVSSDSCP</sequence>
<dbReference type="AlphaFoldDB" id="A0A1W0XDT0"/>
<name>A0A1W0XDT0_HYPEX</name>
<comment type="caution">
    <text evidence="2">The sequence shown here is derived from an EMBL/GenBank/DDBJ whole genome shotgun (WGS) entry which is preliminary data.</text>
</comment>
<gene>
    <name evidence="2" type="ORF">BV898_00549</name>
</gene>
<dbReference type="InterPro" id="IPR035979">
    <property type="entry name" value="RBD_domain_sf"/>
</dbReference>
<dbReference type="OrthoDB" id="10655653at2759"/>